<proteinExistence type="predicted"/>
<protein>
    <submittedName>
        <fullName evidence="1">Uncharacterized protein</fullName>
    </submittedName>
</protein>
<dbReference type="Proteomes" id="UP001362999">
    <property type="component" value="Unassembled WGS sequence"/>
</dbReference>
<gene>
    <name evidence="1" type="ORF">R3P38DRAFT_3164448</name>
</gene>
<evidence type="ECO:0000313" key="1">
    <source>
        <dbReference type="EMBL" id="KAK7063445.1"/>
    </source>
</evidence>
<dbReference type="EMBL" id="JAWWNJ010000001">
    <property type="protein sequence ID" value="KAK7063445.1"/>
    <property type="molecule type" value="Genomic_DNA"/>
</dbReference>
<reference evidence="1 2" key="1">
    <citation type="journal article" date="2024" name="J Genomics">
        <title>Draft genome sequencing and assembly of Favolaschia claudopus CIRM-BRFM 2984 isolated from oak limbs.</title>
        <authorList>
            <person name="Navarro D."/>
            <person name="Drula E."/>
            <person name="Chaduli D."/>
            <person name="Cazenave R."/>
            <person name="Ahrendt S."/>
            <person name="Wang J."/>
            <person name="Lipzen A."/>
            <person name="Daum C."/>
            <person name="Barry K."/>
            <person name="Grigoriev I.V."/>
            <person name="Favel A."/>
            <person name="Rosso M.N."/>
            <person name="Martin F."/>
        </authorList>
    </citation>
    <scope>NUCLEOTIDE SEQUENCE [LARGE SCALE GENOMIC DNA]</scope>
    <source>
        <strain evidence="1 2">CIRM-BRFM 2984</strain>
    </source>
</reference>
<organism evidence="1 2">
    <name type="scientific">Favolaschia claudopus</name>
    <dbReference type="NCBI Taxonomy" id="2862362"/>
    <lineage>
        <taxon>Eukaryota</taxon>
        <taxon>Fungi</taxon>
        <taxon>Dikarya</taxon>
        <taxon>Basidiomycota</taxon>
        <taxon>Agaricomycotina</taxon>
        <taxon>Agaricomycetes</taxon>
        <taxon>Agaricomycetidae</taxon>
        <taxon>Agaricales</taxon>
        <taxon>Marasmiineae</taxon>
        <taxon>Mycenaceae</taxon>
        <taxon>Favolaschia</taxon>
    </lineage>
</organism>
<name>A0AAW0EF07_9AGAR</name>
<comment type="caution">
    <text evidence="1">The sequence shown here is derived from an EMBL/GenBank/DDBJ whole genome shotgun (WGS) entry which is preliminary data.</text>
</comment>
<accession>A0AAW0EF07</accession>
<keyword evidence="2" id="KW-1185">Reference proteome</keyword>
<dbReference type="AlphaFoldDB" id="A0AAW0EF07"/>
<sequence>MSQPSAVLRALDAANFLPTPPSSAPDRLTCAQIALALLSDRERRKLATARSRAIPPVKAPRLRPTAHDSPTRVLMNAQRPYYVFLDPPQFGFVWLGQEHNKLALEDPAIGLDKSDELERYLDGKWRTVGWDILMPVRPNEPLLLRFKGVSELADWESVRHLRL</sequence>
<evidence type="ECO:0000313" key="2">
    <source>
        <dbReference type="Proteomes" id="UP001362999"/>
    </source>
</evidence>